<evidence type="ECO:0000256" key="8">
    <source>
        <dbReference type="ARBA" id="ARBA00023054"/>
    </source>
</evidence>
<dbReference type="GO" id="GO:0005634">
    <property type="term" value="C:nucleus"/>
    <property type="evidence" value="ECO:0007669"/>
    <property type="project" value="UniProtKB-SubCell"/>
</dbReference>
<feature type="region of interest" description="Disordered" evidence="13">
    <location>
        <begin position="461"/>
        <end position="491"/>
    </location>
</feature>
<feature type="region of interest" description="Disordered" evidence="13">
    <location>
        <begin position="1"/>
        <end position="76"/>
    </location>
</feature>
<dbReference type="InterPro" id="IPR003395">
    <property type="entry name" value="RecF/RecN/SMC_N"/>
</dbReference>
<keyword evidence="16" id="KW-1185">Reference proteome</keyword>
<dbReference type="PANTHER" id="PTHR19306:SF6">
    <property type="entry name" value="STRUCTURAL MAINTENANCE OF CHROMOSOMES PROTEIN 6"/>
    <property type="match status" value="1"/>
</dbReference>
<dbReference type="GO" id="GO:0005524">
    <property type="term" value="F:ATP binding"/>
    <property type="evidence" value="ECO:0007669"/>
    <property type="project" value="UniProtKB-KW"/>
</dbReference>
<dbReference type="GO" id="GO:0003684">
    <property type="term" value="F:damaged DNA binding"/>
    <property type="evidence" value="ECO:0007669"/>
    <property type="project" value="TreeGrafter"/>
</dbReference>
<accession>A0A168A3V9</accession>
<gene>
    <name evidence="15" type="ORF">AAL_05821</name>
</gene>
<feature type="coiled-coil region" evidence="12">
    <location>
        <begin position="513"/>
        <end position="547"/>
    </location>
</feature>
<evidence type="ECO:0000256" key="1">
    <source>
        <dbReference type="ARBA" id="ARBA00004123"/>
    </source>
</evidence>
<evidence type="ECO:0000313" key="15">
    <source>
        <dbReference type="EMBL" id="KZZ93436.1"/>
    </source>
</evidence>
<organism evidence="15 16">
    <name type="scientific">Moelleriella libera RCEF 2490</name>
    <dbReference type="NCBI Taxonomy" id="1081109"/>
    <lineage>
        <taxon>Eukaryota</taxon>
        <taxon>Fungi</taxon>
        <taxon>Dikarya</taxon>
        <taxon>Ascomycota</taxon>
        <taxon>Pezizomycotina</taxon>
        <taxon>Sordariomycetes</taxon>
        <taxon>Hypocreomycetidae</taxon>
        <taxon>Hypocreales</taxon>
        <taxon>Clavicipitaceae</taxon>
        <taxon>Moelleriella</taxon>
    </lineage>
</organism>
<evidence type="ECO:0000256" key="9">
    <source>
        <dbReference type="ARBA" id="ARBA00023172"/>
    </source>
</evidence>
<dbReference type="STRING" id="1081109.A0A168A3V9"/>
<comment type="subcellular location">
    <subcellularLocation>
        <location evidence="2">Chromosome</location>
    </subcellularLocation>
    <subcellularLocation>
        <location evidence="1">Nucleus</location>
    </subcellularLocation>
</comment>
<comment type="similarity">
    <text evidence="3">Belongs to the SMC family. SMC6 subfamily.</text>
</comment>
<feature type="domain" description="RecF/RecN/SMC N-terminal" evidence="14">
    <location>
        <begin position="124"/>
        <end position="1120"/>
    </location>
</feature>
<evidence type="ECO:0000313" key="16">
    <source>
        <dbReference type="Proteomes" id="UP000078544"/>
    </source>
</evidence>
<evidence type="ECO:0000256" key="6">
    <source>
        <dbReference type="ARBA" id="ARBA00022763"/>
    </source>
</evidence>
<dbReference type="GO" id="GO:0000724">
    <property type="term" value="P:double-strand break repair via homologous recombination"/>
    <property type="evidence" value="ECO:0007669"/>
    <property type="project" value="TreeGrafter"/>
</dbReference>
<keyword evidence="4" id="KW-0158">Chromosome</keyword>
<evidence type="ECO:0000256" key="12">
    <source>
        <dbReference type="SAM" id="Coils"/>
    </source>
</evidence>
<feature type="compositionally biased region" description="Basic and acidic residues" evidence="13">
    <location>
        <begin position="17"/>
        <end position="27"/>
    </location>
</feature>
<name>A0A168A3V9_9HYPO</name>
<feature type="compositionally biased region" description="Basic and acidic residues" evidence="13">
    <location>
        <begin position="461"/>
        <end position="471"/>
    </location>
</feature>
<dbReference type="InterPro" id="IPR027417">
    <property type="entry name" value="P-loop_NTPase"/>
</dbReference>
<evidence type="ECO:0000256" key="3">
    <source>
        <dbReference type="ARBA" id="ARBA00006793"/>
    </source>
</evidence>
<evidence type="ECO:0000256" key="4">
    <source>
        <dbReference type="ARBA" id="ARBA00022454"/>
    </source>
</evidence>
<evidence type="ECO:0000256" key="11">
    <source>
        <dbReference type="ARBA" id="ARBA00023242"/>
    </source>
</evidence>
<keyword evidence="8 12" id="KW-0175">Coiled coil</keyword>
<evidence type="ECO:0000256" key="2">
    <source>
        <dbReference type="ARBA" id="ARBA00004286"/>
    </source>
</evidence>
<comment type="caution">
    <text evidence="15">The sequence shown here is derived from an EMBL/GenBank/DDBJ whole genome shotgun (WGS) entry which is preliminary data.</text>
</comment>
<evidence type="ECO:0000259" key="14">
    <source>
        <dbReference type="Pfam" id="PF02463"/>
    </source>
</evidence>
<dbReference type="Proteomes" id="UP000078544">
    <property type="component" value="Unassembled WGS sequence"/>
</dbReference>
<dbReference type="Pfam" id="PF02463">
    <property type="entry name" value="SMC_N"/>
    <property type="match status" value="1"/>
</dbReference>
<keyword evidence="11" id="KW-0539">Nucleus</keyword>
<feature type="coiled-coil region" evidence="12">
    <location>
        <begin position="898"/>
        <end position="969"/>
    </location>
</feature>
<evidence type="ECO:0000256" key="7">
    <source>
        <dbReference type="ARBA" id="ARBA00022840"/>
    </source>
</evidence>
<evidence type="ECO:0000256" key="13">
    <source>
        <dbReference type="SAM" id="MobiDB-lite"/>
    </source>
</evidence>
<proteinExistence type="inferred from homology"/>
<keyword evidence="5" id="KW-0547">Nucleotide-binding</keyword>
<feature type="coiled-coil region" evidence="12">
    <location>
        <begin position="762"/>
        <end position="869"/>
    </location>
</feature>
<sequence length="1188" mass="135233">MAPRKRTRQLKEEDEPEHAQSAERENDSQQSVRPLNKRRRYSVDLHPNIPQPDSIQDAESGSEEGSDNNSDLAHSPPQTQYELMRDAGFKHLQNTDKDDYEANQKLKQRPGAMGDNMAAEGGIIESITCYNFMCHERLHVELGPLINFIVGENGSGKSAVLTALTLCLGGKASDTNRGGSLKSFVKEGQEQGSLVVRIKNAGSDAFQPEVYGQSILIERQFSRSGNSSFKVKNAQGQVISQKKEVVDNISEWYALQMGNPLMVLSQDNARQFLNSASPAQKYKYFVAGVQLEQLDNDYKLSQESLDKTLILQDDLKEQTELAKKAMEEANRLAETVNKNNSLREKARHYRNQLVWSQVVEQERELEQQNQDIAAREQRIIDLQAQCEEMSTTLNEVQDKLERLKASRADLDEEESAFKERIADAEEEWNTTKKDLMLLLREERDAHGRLRTLKGEIESYESKIEEEQRKLSESAGPARSEKEQKQANASAREADLVQQIEDSMRQLPITDAKITDAENLVRVQEKQRQMKRREIMEAESRIQELQKSTGSVYDGFDRDMVQLAKAVASHPNFDSKPLGPLGAHIKLTKPEWSGILEKTFGEALNAFVVKSKKDQSILSGLIRRHNFRRPPPVYIAYGGLIDTKEQEPADDFDTILRILEFDDDLVRSQLIINNQIEKVILVPDRVEAERIMVDNGPPRNVAACICFHDGKGKRGQGLRITNRGGTIGTSPIITSSLRPRMQSDSGRQLAVQKDNLKQLALEFRDLDLEEQHAKQALEKVKQELNAQKRGIRTLENDLRRTQADLEKFQEDLDGFEGVDARLDQLRSEVEAKRGEEQQLGRQYGNVVVEKRELKEKTEEAKRKLSAARDDERDFSSRVAKAEGKINNCESVRRIAVSKKNQAFEKVDIEKSELARAKARCAAKKEQVEEFMTQAREVAPIRVHVPEDENHRSIEKKYDKIREQLAQREATIGASDQEIYDRAIKSKSDYDMSVRNTTNMNETIRSLKYTIAHRLQLWRNFQRQISARVRIQFNYLLSERGFRGNIDLDHRHRRVNIHVEPDETRRSAAGRNTKTLSGGEKSFSSICMLLSVWEAIGSPIRCLDEFDVFMDNVNRSISTNMLVCGLIAESTVRDLMATAVGANESKVDAARRSVSRQYILITPNAIEGRARLDKDVKIIRLTDPRQRLLV</sequence>
<dbReference type="SUPFAM" id="SSF52540">
    <property type="entry name" value="P-loop containing nucleoside triphosphate hydrolases"/>
    <property type="match status" value="1"/>
</dbReference>
<keyword evidence="7" id="KW-0067">ATP-binding</keyword>
<dbReference type="GO" id="GO:0035861">
    <property type="term" value="C:site of double-strand break"/>
    <property type="evidence" value="ECO:0007669"/>
    <property type="project" value="TreeGrafter"/>
</dbReference>
<dbReference type="EMBL" id="AZGY01000013">
    <property type="protein sequence ID" value="KZZ93436.1"/>
    <property type="molecule type" value="Genomic_DNA"/>
</dbReference>
<dbReference type="GO" id="GO:0003697">
    <property type="term" value="F:single-stranded DNA binding"/>
    <property type="evidence" value="ECO:0007669"/>
    <property type="project" value="TreeGrafter"/>
</dbReference>
<keyword evidence="10" id="KW-0234">DNA repair</keyword>
<protein>
    <submittedName>
        <fullName evidence="15">RecF/RecN/SMC</fullName>
    </submittedName>
</protein>
<keyword evidence="6" id="KW-0227">DNA damage</keyword>
<evidence type="ECO:0000256" key="5">
    <source>
        <dbReference type="ARBA" id="ARBA00022741"/>
    </source>
</evidence>
<dbReference type="GO" id="GO:0030915">
    <property type="term" value="C:Smc5-Smc6 complex"/>
    <property type="evidence" value="ECO:0007669"/>
    <property type="project" value="TreeGrafter"/>
</dbReference>
<dbReference type="AlphaFoldDB" id="A0A168A3V9"/>
<reference evidence="15 16" key="1">
    <citation type="journal article" date="2016" name="Genome Biol. Evol.">
        <title>Divergent and convergent evolution of fungal pathogenicity.</title>
        <authorList>
            <person name="Shang Y."/>
            <person name="Xiao G."/>
            <person name="Zheng P."/>
            <person name="Cen K."/>
            <person name="Zhan S."/>
            <person name="Wang C."/>
        </authorList>
    </citation>
    <scope>NUCLEOTIDE SEQUENCE [LARGE SCALE GENOMIC DNA]</scope>
    <source>
        <strain evidence="15 16">RCEF 2490</strain>
    </source>
</reference>
<evidence type="ECO:0000256" key="10">
    <source>
        <dbReference type="ARBA" id="ARBA00023204"/>
    </source>
</evidence>
<keyword evidence="9" id="KW-0233">DNA recombination</keyword>
<dbReference type="PANTHER" id="PTHR19306">
    <property type="entry name" value="STRUCTURAL MAINTENANCE OF CHROMOSOMES 5,6 SMC5, SMC6"/>
    <property type="match status" value="1"/>
</dbReference>
<dbReference type="OrthoDB" id="10072614at2759"/>
<dbReference type="Gene3D" id="3.40.50.300">
    <property type="entry name" value="P-loop containing nucleotide triphosphate hydrolases"/>
    <property type="match status" value="2"/>
</dbReference>